<feature type="region of interest" description="Disordered" evidence="1">
    <location>
        <begin position="254"/>
        <end position="291"/>
    </location>
</feature>
<feature type="non-terminal residue" evidence="2">
    <location>
        <position position="1"/>
    </location>
</feature>
<comment type="caution">
    <text evidence="2">The sequence shown here is derived from an EMBL/GenBank/DDBJ whole genome shotgun (WGS) entry which is preliminary data.</text>
</comment>
<sequence length="527" mass="56704">AWREPRLSASPPAARGWAGPAAELPSVLTTVEATALVRSQLQPSAGGGGEEGWLLHASADSAASVIDRAYAAAFAARAQADRPGRAADASPQRGGRRAADAASPWREAVDWSLDLSGLPPPPRLPSARGPDVSCTESTPRSSGRRASNRSSAGDVVKRGELWGLRREQRIERLRRSNEQRELEECSFCPQMQRRGPAAPRGLVRSASEALASRLCSPSTLGHRRNEEARHSSLLRSMQQLQECTFVPDLSKSASSFEATGGRRPPEARAQRRQAEAEAEASIAEGRPRTNDLAPHMARAQAYVGKSVFDRLAEPQPDLPRAVPEAPAEPPAPAAAPREAVFEFLRRQNCHEEERLRRLEQLEASTAPPLRPDLSDRSRRLALRRARRARSADAGGAECQSPRAASVGPRAGGGGSASEWSFRPEISRSSARMPCRGCAQMSTGDWLRREAPGLDPRRSRPAGAADLRAPARPASRGRPGREPAAAVGRPRQLPGDPAERAERRRAAQRPRAARALRAGAGRVHVPAA</sequence>
<gene>
    <name evidence="2" type="ORF">PCOR1329_LOCUS85666</name>
</gene>
<dbReference type="EMBL" id="CAUYUJ010022677">
    <property type="protein sequence ID" value="CAK0911949.1"/>
    <property type="molecule type" value="Genomic_DNA"/>
</dbReference>
<evidence type="ECO:0000313" key="2">
    <source>
        <dbReference type="EMBL" id="CAK0911949.1"/>
    </source>
</evidence>
<feature type="compositionally biased region" description="Low complexity" evidence="1">
    <location>
        <begin position="467"/>
        <end position="490"/>
    </location>
</feature>
<feature type="compositionally biased region" description="Basic and acidic residues" evidence="1">
    <location>
        <begin position="263"/>
        <end position="275"/>
    </location>
</feature>
<proteinExistence type="predicted"/>
<feature type="region of interest" description="Disordered" evidence="1">
    <location>
        <begin position="383"/>
        <end position="421"/>
    </location>
</feature>
<feature type="region of interest" description="Disordered" evidence="1">
    <location>
        <begin position="443"/>
        <end position="527"/>
    </location>
</feature>
<feature type="compositionally biased region" description="Basic and acidic residues" evidence="1">
    <location>
        <begin position="445"/>
        <end position="457"/>
    </location>
</feature>
<dbReference type="Proteomes" id="UP001189429">
    <property type="component" value="Unassembled WGS sequence"/>
</dbReference>
<name>A0ABN9YGF6_9DINO</name>
<evidence type="ECO:0000313" key="3">
    <source>
        <dbReference type="Proteomes" id="UP001189429"/>
    </source>
</evidence>
<feature type="region of interest" description="Disordered" evidence="1">
    <location>
        <begin position="1"/>
        <end position="21"/>
    </location>
</feature>
<keyword evidence="3" id="KW-1185">Reference proteome</keyword>
<feature type="region of interest" description="Disordered" evidence="1">
    <location>
        <begin position="77"/>
        <end position="153"/>
    </location>
</feature>
<evidence type="ECO:0000256" key="1">
    <source>
        <dbReference type="SAM" id="MobiDB-lite"/>
    </source>
</evidence>
<accession>A0ABN9YGF6</accession>
<protein>
    <submittedName>
        <fullName evidence="2">Uncharacterized protein</fullName>
    </submittedName>
</protein>
<organism evidence="2 3">
    <name type="scientific">Prorocentrum cordatum</name>
    <dbReference type="NCBI Taxonomy" id="2364126"/>
    <lineage>
        <taxon>Eukaryota</taxon>
        <taxon>Sar</taxon>
        <taxon>Alveolata</taxon>
        <taxon>Dinophyceae</taxon>
        <taxon>Prorocentrales</taxon>
        <taxon>Prorocentraceae</taxon>
        <taxon>Prorocentrum</taxon>
    </lineage>
</organism>
<feature type="compositionally biased region" description="Low complexity" evidence="1">
    <location>
        <begin position="8"/>
        <end position="21"/>
    </location>
</feature>
<feature type="non-terminal residue" evidence="2">
    <location>
        <position position="527"/>
    </location>
</feature>
<reference evidence="2" key="1">
    <citation type="submission" date="2023-10" db="EMBL/GenBank/DDBJ databases">
        <authorList>
            <person name="Chen Y."/>
            <person name="Shah S."/>
            <person name="Dougan E. K."/>
            <person name="Thang M."/>
            <person name="Chan C."/>
        </authorList>
    </citation>
    <scope>NUCLEOTIDE SEQUENCE [LARGE SCALE GENOMIC DNA]</scope>
</reference>